<evidence type="ECO:0000256" key="4">
    <source>
        <dbReference type="ARBA" id="ARBA00022597"/>
    </source>
</evidence>
<dbReference type="InterPro" id="IPR047835">
    <property type="entry name" value="PTS_IIC_GalNAc_AgaW-like"/>
</dbReference>
<evidence type="ECO:0000256" key="6">
    <source>
        <dbReference type="ARBA" id="ARBA00022692"/>
    </source>
</evidence>
<evidence type="ECO:0000313" key="11">
    <source>
        <dbReference type="Proteomes" id="UP000265916"/>
    </source>
</evidence>
<dbReference type="GO" id="GO:0005886">
    <property type="term" value="C:plasma membrane"/>
    <property type="evidence" value="ECO:0007669"/>
    <property type="project" value="UniProtKB-SubCell"/>
</dbReference>
<dbReference type="PANTHER" id="PTHR32502">
    <property type="entry name" value="N-ACETYLGALACTOSAMINE PERMEASE II COMPONENT-RELATED"/>
    <property type="match status" value="1"/>
</dbReference>
<keyword evidence="5" id="KW-0598">Phosphotransferase system</keyword>
<organism evidence="10 11">
    <name type="scientific">Psittacicella hinzii</name>
    <dbReference type="NCBI Taxonomy" id="2028575"/>
    <lineage>
        <taxon>Bacteria</taxon>
        <taxon>Pseudomonadati</taxon>
        <taxon>Pseudomonadota</taxon>
        <taxon>Gammaproteobacteria</taxon>
        <taxon>Pasteurellales</taxon>
        <taxon>Psittacicellaceae</taxon>
        <taxon>Psittacicella</taxon>
    </lineage>
</organism>
<keyword evidence="2" id="KW-0813">Transport</keyword>
<dbReference type="AlphaFoldDB" id="A0A3A1YLT0"/>
<keyword evidence="4" id="KW-0762">Sugar transport</keyword>
<proteinExistence type="predicted"/>
<keyword evidence="3" id="KW-1003">Cell membrane</keyword>
<feature type="transmembrane region" description="Helical" evidence="9">
    <location>
        <begin position="94"/>
        <end position="113"/>
    </location>
</feature>
<keyword evidence="7 9" id="KW-1133">Transmembrane helix</keyword>
<keyword evidence="11" id="KW-1185">Reference proteome</keyword>
<dbReference type="NCBIfam" id="NF040757">
    <property type="entry name" value="AgaW"/>
    <property type="match status" value="1"/>
</dbReference>
<keyword evidence="6 9" id="KW-0812">Transmembrane</keyword>
<dbReference type="GO" id="GO:0009401">
    <property type="term" value="P:phosphoenolpyruvate-dependent sugar phosphotransferase system"/>
    <property type="evidence" value="ECO:0007669"/>
    <property type="project" value="UniProtKB-KW"/>
</dbReference>
<evidence type="ECO:0000256" key="3">
    <source>
        <dbReference type="ARBA" id="ARBA00022475"/>
    </source>
</evidence>
<accession>A0A3A1YLT0</accession>
<dbReference type="EMBL" id="NRJG01000037">
    <property type="protein sequence ID" value="RIY39243.1"/>
    <property type="molecule type" value="Genomic_DNA"/>
</dbReference>
<evidence type="ECO:0000256" key="2">
    <source>
        <dbReference type="ARBA" id="ARBA00022448"/>
    </source>
</evidence>
<dbReference type="PROSITE" id="PS51106">
    <property type="entry name" value="PTS_EIIC_TYPE_4"/>
    <property type="match status" value="1"/>
</dbReference>
<protein>
    <submittedName>
        <fullName evidence="10">PTS N-acetylgalactosamine transporter subunit IIC</fullName>
    </submittedName>
</protein>
<evidence type="ECO:0000256" key="7">
    <source>
        <dbReference type="ARBA" id="ARBA00022989"/>
    </source>
</evidence>
<reference evidence="10 11" key="1">
    <citation type="submission" date="2017-08" db="EMBL/GenBank/DDBJ databases">
        <title>Reclassification of Bisgaard taxon 37 and 44.</title>
        <authorList>
            <person name="Christensen H."/>
        </authorList>
    </citation>
    <scope>NUCLEOTIDE SEQUENCE [LARGE SCALE GENOMIC DNA]</scope>
    <source>
        <strain evidence="10 11">111</strain>
    </source>
</reference>
<dbReference type="InterPro" id="IPR004700">
    <property type="entry name" value="PTS_IIC_man"/>
</dbReference>
<feature type="transmembrane region" description="Helical" evidence="9">
    <location>
        <begin position="173"/>
        <end position="193"/>
    </location>
</feature>
<dbReference type="Proteomes" id="UP000265916">
    <property type="component" value="Unassembled WGS sequence"/>
</dbReference>
<evidence type="ECO:0000256" key="9">
    <source>
        <dbReference type="SAM" id="Phobius"/>
    </source>
</evidence>
<feature type="transmembrane region" description="Helical" evidence="9">
    <location>
        <begin position="34"/>
        <end position="58"/>
    </location>
</feature>
<feature type="transmembrane region" description="Helical" evidence="9">
    <location>
        <begin position="205"/>
        <end position="236"/>
    </location>
</feature>
<comment type="caution">
    <text evidence="10">The sequence shown here is derived from an EMBL/GenBank/DDBJ whole genome shotgun (WGS) entry which is preliminary data.</text>
</comment>
<sequence length="259" mass="27651">MLEAILIAIWAFFCGIDKYDVALTIHRPIITGPVVGLIMGDLTLGITTGAFLELAWLGLVPNAGAQPPDVTLGTIAAIVFQVNSNVSAETALGVGLPIAVLMQLLVVLFFTLTSFTMSKADYYADRANTKGIDMLLIVTICARGLLYAVIAFLTAASGQFLADFVTNYVPQEWLKGIGIGARMVPAIGFALLLKTMWSKEMAAIFFVGFVMTTYLNLPIMAVAILGAAAACIYYFFSNPNGNGGSNNKKAQVEEFEDGI</sequence>
<evidence type="ECO:0000256" key="5">
    <source>
        <dbReference type="ARBA" id="ARBA00022683"/>
    </source>
</evidence>
<dbReference type="PANTHER" id="PTHR32502:SF8">
    <property type="entry name" value="N-ACETYLGALACTOSAMINE PERMEASE IIC COMPONENT 1"/>
    <property type="match status" value="1"/>
</dbReference>
<dbReference type="InterPro" id="IPR050303">
    <property type="entry name" value="GatZ_KbaZ_carbometab"/>
</dbReference>
<evidence type="ECO:0000313" key="10">
    <source>
        <dbReference type="EMBL" id="RIY39243.1"/>
    </source>
</evidence>
<feature type="transmembrane region" description="Helical" evidence="9">
    <location>
        <begin position="134"/>
        <end position="153"/>
    </location>
</feature>
<evidence type="ECO:0000256" key="1">
    <source>
        <dbReference type="ARBA" id="ARBA00004651"/>
    </source>
</evidence>
<dbReference type="OrthoDB" id="3190125at2"/>
<dbReference type="RefSeq" id="WP_119530575.1">
    <property type="nucleotide sequence ID" value="NZ_JBHSSP010000022.1"/>
</dbReference>
<name>A0A3A1YLT0_9GAMM</name>
<keyword evidence="8 9" id="KW-0472">Membrane</keyword>
<gene>
    <name evidence="10" type="ORF">CKF58_02555</name>
</gene>
<comment type="subcellular location">
    <subcellularLocation>
        <location evidence="1">Cell membrane</location>
        <topology evidence="1">Multi-pass membrane protein</topology>
    </subcellularLocation>
</comment>
<dbReference type="Pfam" id="PF03609">
    <property type="entry name" value="EII-Sor"/>
    <property type="match status" value="1"/>
</dbReference>
<evidence type="ECO:0000256" key="8">
    <source>
        <dbReference type="ARBA" id="ARBA00023136"/>
    </source>
</evidence>